<evidence type="ECO:0000313" key="1">
    <source>
        <dbReference type="EMBL" id="OGK43961.1"/>
    </source>
</evidence>
<gene>
    <name evidence="1" type="ORF">A3B40_04110</name>
</gene>
<sequence length="218" mass="25622">MLPIILVTKNKDEVNHFLQKFIKENKIANNSIYSISPKKKEILISQLREIKKEIMLTTPFNRLIVIYSFDAASEEAQNTLLKSLEESILKNQFILVVENEHSVLPTIRSRSKMIKLKQRQLSNYPNSDFNQYLSEVEKSNNYRFLSSKFIDLDKDEINDFFLKLIVYYRGRLILKPLSAIILKKTLKLRTLIESNNLNSKFALDSLLIFINKVFKMKE</sequence>
<reference evidence="1 2" key="1">
    <citation type="journal article" date="2016" name="Nat. Commun.">
        <title>Thousands of microbial genomes shed light on interconnected biogeochemical processes in an aquifer system.</title>
        <authorList>
            <person name="Anantharaman K."/>
            <person name="Brown C.T."/>
            <person name="Hug L.A."/>
            <person name="Sharon I."/>
            <person name="Castelle C.J."/>
            <person name="Probst A.J."/>
            <person name="Thomas B.C."/>
            <person name="Singh A."/>
            <person name="Wilkins M.J."/>
            <person name="Karaoz U."/>
            <person name="Brodie E.L."/>
            <person name="Williams K.H."/>
            <person name="Hubbard S.S."/>
            <person name="Banfield J.F."/>
        </authorList>
    </citation>
    <scope>NUCLEOTIDE SEQUENCE [LARGE SCALE GENOMIC DNA]</scope>
</reference>
<name>A0A1F7IKS3_9BACT</name>
<dbReference type="AlphaFoldDB" id="A0A1F7IKS3"/>
<comment type="caution">
    <text evidence="1">The sequence shown here is derived from an EMBL/GenBank/DDBJ whole genome shotgun (WGS) entry which is preliminary data.</text>
</comment>
<dbReference type="Gene3D" id="3.40.50.300">
    <property type="entry name" value="P-loop containing nucleotide triphosphate hydrolases"/>
    <property type="match status" value="1"/>
</dbReference>
<protein>
    <recommendedName>
        <fullName evidence="3">DNA polymerase III delta N-terminal domain-containing protein</fullName>
    </recommendedName>
</protein>
<organism evidence="1 2">
    <name type="scientific">Candidatus Roizmanbacteria bacterium RIFCSPLOWO2_01_FULL_37_16</name>
    <dbReference type="NCBI Taxonomy" id="1802058"/>
    <lineage>
        <taxon>Bacteria</taxon>
        <taxon>Candidatus Roizmaniibacteriota</taxon>
    </lineage>
</organism>
<proteinExistence type="predicted"/>
<dbReference type="InterPro" id="IPR027417">
    <property type="entry name" value="P-loop_NTPase"/>
</dbReference>
<evidence type="ECO:0008006" key="3">
    <source>
        <dbReference type="Google" id="ProtNLM"/>
    </source>
</evidence>
<dbReference type="Proteomes" id="UP000178040">
    <property type="component" value="Unassembled WGS sequence"/>
</dbReference>
<dbReference type="EMBL" id="MGAI01000035">
    <property type="protein sequence ID" value="OGK43961.1"/>
    <property type="molecule type" value="Genomic_DNA"/>
</dbReference>
<dbReference type="SUPFAM" id="SSF52540">
    <property type="entry name" value="P-loop containing nucleoside triphosphate hydrolases"/>
    <property type="match status" value="1"/>
</dbReference>
<accession>A0A1F7IKS3</accession>
<evidence type="ECO:0000313" key="2">
    <source>
        <dbReference type="Proteomes" id="UP000178040"/>
    </source>
</evidence>
<dbReference type="Pfam" id="PF13177">
    <property type="entry name" value="DNA_pol3_delta2"/>
    <property type="match status" value="1"/>
</dbReference>